<dbReference type="KEGG" id="cim:CIMG_13041"/>
<keyword evidence="3" id="KW-1185">Reference proteome</keyword>
<evidence type="ECO:0000256" key="1">
    <source>
        <dbReference type="SAM" id="MobiDB-lite"/>
    </source>
</evidence>
<organism evidence="2 3">
    <name type="scientific">Coccidioides immitis (strain RS)</name>
    <name type="common">Valley fever fungus</name>
    <dbReference type="NCBI Taxonomy" id="246410"/>
    <lineage>
        <taxon>Eukaryota</taxon>
        <taxon>Fungi</taxon>
        <taxon>Dikarya</taxon>
        <taxon>Ascomycota</taxon>
        <taxon>Pezizomycotina</taxon>
        <taxon>Eurotiomycetes</taxon>
        <taxon>Eurotiomycetidae</taxon>
        <taxon>Onygenales</taxon>
        <taxon>Onygenaceae</taxon>
        <taxon>Coccidioides</taxon>
    </lineage>
</organism>
<feature type="compositionally biased region" description="Basic and acidic residues" evidence="1">
    <location>
        <begin position="192"/>
        <end position="202"/>
    </location>
</feature>
<evidence type="ECO:0000313" key="3">
    <source>
        <dbReference type="Proteomes" id="UP000001261"/>
    </source>
</evidence>
<sequence length="428" mass="48646">MFTSPNPSLFSQRRKYTVTVVYLKYPAPAVSPNATAFRLNGHARGDPRKLSLSFWNYTRGYCGIGCYIPPIHSRTLPYIQFRRFLGDLHRPPGMQILLLVGWQISLKSDVSQDPSGLAFLVLLEATSNNRASEKVFFISPASGQEAMTACRQDFIPPASRCRRVASEDIADVDLGNRFFMIFRKFRTRAETRREGREKDNSRRIAPFSTTQEPVHPIGNRILFNNTEYSPQDLFGNSGIGFSVCLFLQPLVTSEPLWLATFTGLETEFFEPDTWDPKFGVWRQDKLPERSVRDGYLVYVDITSSPFRSEGAMIRGLNRFTPSSWLPKGLCQSTGYLTYLRTFGGWNHLASNFKCSSCESPFKRDPMYPCADQPMAQPSAACAHKTLKQSYPGGHPKDARRIHVFILPFSLNTLQRKSSSPWEYPVLNR</sequence>
<proteinExistence type="predicted"/>
<protein>
    <submittedName>
        <fullName evidence="2">Uncharacterized protein</fullName>
    </submittedName>
</protein>
<reference evidence="3" key="2">
    <citation type="journal article" date="2010" name="Genome Res.">
        <title>Population genomic sequencing of Coccidioides fungi reveals recent hybridization and transposon control.</title>
        <authorList>
            <person name="Neafsey D.E."/>
            <person name="Barker B.M."/>
            <person name="Sharpton T.J."/>
            <person name="Stajich J.E."/>
            <person name="Park D.J."/>
            <person name="Whiston E."/>
            <person name="Hung C.-Y."/>
            <person name="McMahan C."/>
            <person name="White J."/>
            <person name="Sykes S."/>
            <person name="Heiman D."/>
            <person name="Young S."/>
            <person name="Zeng Q."/>
            <person name="Abouelleil A."/>
            <person name="Aftuck L."/>
            <person name="Bessette D."/>
            <person name="Brown A."/>
            <person name="FitzGerald M."/>
            <person name="Lui A."/>
            <person name="Macdonald J.P."/>
            <person name="Priest M."/>
            <person name="Orbach M.J."/>
            <person name="Galgiani J.N."/>
            <person name="Kirkland T.N."/>
            <person name="Cole G.T."/>
            <person name="Birren B.W."/>
            <person name="Henn M.R."/>
            <person name="Taylor J.W."/>
            <person name="Rounsley S.D."/>
        </authorList>
    </citation>
    <scope>GENOME REANNOTATION</scope>
    <source>
        <strain evidence="3">RS</strain>
    </source>
</reference>
<dbReference type="Proteomes" id="UP000001261">
    <property type="component" value="Unassembled WGS sequence"/>
</dbReference>
<dbReference type="AlphaFoldDB" id="J3K7U5"/>
<dbReference type="InParanoid" id="J3K7U5"/>
<evidence type="ECO:0000313" key="2">
    <source>
        <dbReference type="EMBL" id="EAS30812.3"/>
    </source>
</evidence>
<dbReference type="VEuPathDB" id="FungiDB:CIMG_13041"/>
<feature type="region of interest" description="Disordered" evidence="1">
    <location>
        <begin position="192"/>
        <end position="212"/>
    </location>
</feature>
<reference evidence="3" key="1">
    <citation type="journal article" date="2009" name="Genome Res.">
        <title>Comparative genomic analyses of the human fungal pathogens Coccidioides and their relatives.</title>
        <authorList>
            <person name="Sharpton T.J."/>
            <person name="Stajich J.E."/>
            <person name="Rounsley S.D."/>
            <person name="Gardner M.J."/>
            <person name="Wortman J.R."/>
            <person name="Jordar V.S."/>
            <person name="Maiti R."/>
            <person name="Kodira C.D."/>
            <person name="Neafsey D.E."/>
            <person name="Zeng Q."/>
            <person name="Hung C.-Y."/>
            <person name="McMahan C."/>
            <person name="Muszewska A."/>
            <person name="Grynberg M."/>
            <person name="Mandel M.A."/>
            <person name="Kellner E.M."/>
            <person name="Barker B.M."/>
            <person name="Galgiani J.N."/>
            <person name="Orbach M.J."/>
            <person name="Kirkland T.N."/>
            <person name="Cole G.T."/>
            <person name="Henn M.R."/>
            <person name="Birren B.W."/>
            <person name="Taylor J.W."/>
        </authorList>
    </citation>
    <scope>NUCLEOTIDE SEQUENCE [LARGE SCALE GENOMIC DNA]</scope>
    <source>
        <strain evidence="3">RS</strain>
    </source>
</reference>
<name>J3K7U5_COCIM</name>
<dbReference type="EMBL" id="GG704912">
    <property type="protein sequence ID" value="EAS30812.3"/>
    <property type="molecule type" value="Genomic_DNA"/>
</dbReference>
<accession>J3K7U5</accession>
<dbReference type="RefSeq" id="XP_001242395.2">
    <property type="nucleotide sequence ID" value="XM_001242394.2"/>
</dbReference>
<dbReference type="GeneID" id="24164668"/>
<gene>
    <name evidence="2" type="ORF">CIMG_13041</name>
</gene>